<dbReference type="InterPro" id="IPR008948">
    <property type="entry name" value="L-Aspartase-like"/>
</dbReference>
<dbReference type="PROSITE" id="PS00163">
    <property type="entry name" value="FUMARATE_LYASES"/>
    <property type="match status" value="1"/>
</dbReference>
<evidence type="ECO:0000313" key="3">
    <source>
        <dbReference type="EMBL" id="UWZ85573.1"/>
    </source>
</evidence>
<dbReference type="InterPro" id="IPR000362">
    <property type="entry name" value="Fumarate_lyase_fam"/>
</dbReference>
<dbReference type="InterPro" id="IPR022761">
    <property type="entry name" value="Fumarate_lyase_N"/>
</dbReference>
<dbReference type="CDD" id="cd01597">
    <property type="entry name" value="pCLME"/>
    <property type="match status" value="1"/>
</dbReference>
<evidence type="ECO:0000259" key="2">
    <source>
        <dbReference type="SMART" id="SM00998"/>
    </source>
</evidence>
<dbReference type="Gene3D" id="1.10.40.30">
    <property type="entry name" value="Fumarase/aspartase (C-terminal domain)"/>
    <property type="match status" value="1"/>
</dbReference>
<dbReference type="InterPro" id="IPR020557">
    <property type="entry name" value="Fumarate_lyase_CS"/>
</dbReference>
<keyword evidence="4" id="KW-1185">Reference proteome</keyword>
<proteinExistence type="inferred from homology"/>
<sequence length="449" mass="48712">MTDSLNSFLFTTPAMAHAFSPEAQLRAMARFEWALTCALEKAGLAETGSSSILESLLDIEFVNFESLQREARDVGNIAIPFVRQLTSAVKQRDEAASRAIHLGATSQDLLDTALMLQIRVAGSLLNSSLDRLEIALTKQIRDHAHTILTGRTWLQPGPPTTLGLKLAGTLTALRRSCERLHAALHQATVLQLGGAVGTLSVLREAGQEVSAELARILNLREPELPWHTQRDRIVEIVQVLALLTGSLAKFARDIALLMQSEVGEAGEATGSGLGGSSTMPHKHNPVACAAVLAAHARMPALVSTMLYVMPQEHERGVGLWQAEWDTVPEAFRLTAAALEYSVQIAETMQVNTARMQANFDDLLGITMSEAVSAALAPKIGRSAAHALLRRAADRALREKRHLGDILKETPDLLHHLSPEDIDRLLDPRAYLGSAQRFIDNVSGDPDARS</sequence>
<dbReference type="RefSeq" id="WP_260795137.1">
    <property type="nucleotide sequence ID" value="NZ_CP093313.1"/>
</dbReference>
<keyword evidence="3" id="KW-0456">Lyase</keyword>
<feature type="domain" description="Adenylosuccinate lyase C-terminal" evidence="2">
    <location>
        <begin position="363"/>
        <end position="442"/>
    </location>
</feature>
<dbReference type="Pfam" id="PF10397">
    <property type="entry name" value="ADSL_C"/>
    <property type="match status" value="1"/>
</dbReference>
<dbReference type="PRINTS" id="PR00149">
    <property type="entry name" value="FUMRATELYASE"/>
</dbReference>
<evidence type="ECO:0000256" key="1">
    <source>
        <dbReference type="ARBA" id="ARBA00034772"/>
    </source>
</evidence>
<dbReference type="Proteomes" id="UP001059380">
    <property type="component" value="Chromosome"/>
</dbReference>
<dbReference type="Pfam" id="PF00206">
    <property type="entry name" value="Lyase_1"/>
    <property type="match status" value="1"/>
</dbReference>
<evidence type="ECO:0000313" key="4">
    <source>
        <dbReference type="Proteomes" id="UP001059380"/>
    </source>
</evidence>
<dbReference type="SMART" id="SM00998">
    <property type="entry name" value="ADSL_C"/>
    <property type="match status" value="1"/>
</dbReference>
<dbReference type="InterPro" id="IPR019468">
    <property type="entry name" value="AdenyloSucc_lyase_C"/>
</dbReference>
<dbReference type="PANTHER" id="PTHR43172:SF2">
    <property type="entry name" value="ADENYLOSUCCINATE LYASE C-TERMINAL DOMAIN-CONTAINING PROTEIN"/>
    <property type="match status" value="1"/>
</dbReference>
<organism evidence="3 4">
    <name type="scientific">Occallatibacter riparius</name>
    <dbReference type="NCBI Taxonomy" id="1002689"/>
    <lineage>
        <taxon>Bacteria</taxon>
        <taxon>Pseudomonadati</taxon>
        <taxon>Acidobacteriota</taxon>
        <taxon>Terriglobia</taxon>
        <taxon>Terriglobales</taxon>
        <taxon>Acidobacteriaceae</taxon>
        <taxon>Occallatibacter</taxon>
    </lineage>
</organism>
<accession>A0A9J7BWZ0</accession>
<gene>
    <name evidence="3" type="ORF">MOP44_06425</name>
</gene>
<protein>
    <submittedName>
        <fullName evidence="3">Lyase family protein</fullName>
    </submittedName>
</protein>
<dbReference type="Gene3D" id="1.20.200.10">
    <property type="entry name" value="Fumarase/aspartase (Central domain)"/>
    <property type="match status" value="1"/>
</dbReference>
<dbReference type="SUPFAM" id="SSF48557">
    <property type="entry name" value="L-aspartase-like"/>
    <property type="match status" value="1"/>
</dbReference>
<comment type="similarity">
    <text evidence="1">Belongs to the class-II fumarase/aspartase family.</text>
</comment>
<dbReference type="EMBL" id="CP093313">
    <property type="protein sequence ID" value="UWZ85573.1"/>
    <property type="molecule type" value="Genomic_DNA"/>
</dbReference>
<dbReference type="GO" id="GO:0016829">
    <property type="term" value="F:lyase activity"/>
    <property type="evidence" value="ECO:0007669"/>
    <property type="project" value="UniProtKB-KW"/>
</dbReference>
<dbReference type="AlphaFoldDB" id="A0A9J7BWZ0"/>
<dbReference type="KEGG" id="orp:MOP44_06425"/>
<dbReference type="PANTHER" id="PTHR43172">
    <property type="entry name" value="ADENYLOSUCCINATE LYASE"/>
    <property type="match status" value="1"/>
</dbReference>
<reference evidence="3" key="1">
    <citation type="submission" date="2021-04" db="EMBL/GenBank/DDBJ databases">
        <title>Phylogenetic analysis of Acidobacteriaceae.</title>
        <authorList>
            <person name="Qiu L."/>
            <person name="Zhang Q."/>
        </authorList>
    </citation>
    <scope>NUCLEOTIDE SEQUENCE</scope>
    <source>
        <strain evidence="3">DSM 25168</strain>
    </source>
</reference>
<dbReference type="PRINTS" id="PR00145">
    <property type="entry name" value="ARGSUCLYASE"/>
</dbReference>
<name>A0A9J7BWZ0_9BACT</name>